<reference evidence="2" key="1">
    <citation type="journal article" date="2021" name="PeerJ">
        <title>Extensive microbial diversity within the chicken gut microbiome revealed by metagenomics and culture.</title>
        <authorList>
            <person name="Gilroy R."/>
            <person name="Ravi A."/>
            <person name="Getino M."/>
            <person name="Pursley I."/>
            <person name="Horton D.L."/>
            <person name="Alikhan N.F."/>
            <person name="Baker D."/>
            <person name="Gharbi K."/>
            <person name="Hall N."/>
            <person name="Watson M."/>
            <person name="Adriaenssens E.M."/>
            <person name="Foster-Nyarko E."/>
            <person name="Jarju S."/>
            <person name="Secka A."/>
            <person name="Antonio M."/>
            <person name="Oren A."/>
            <person name="Chaudhuri R.R."/>
            <person name="La Ragione R."/>
            <person name="Hildebrand F."/>
            <person name="Pallen M.J."/>
        </authorList>
    </citation>
    <scope>NUCLEOTIDE SEQUENCE</scope>
    <source>
        <strain evidence="2">G3-2149</strain>
    </source>
</reference>
<proteinExistence type="predicted"/>
<reference evidence="2" key="2">
    <citation type="submission" date="2021-04" db="EMBL/GenBank/DDBJ databases">
        <authorList>
            <person name="Gilroy R."/>
        </authorList>
    </citation>
    <scope>NUCLEOTIDE SEQUENCE</scope>
    <source>
        <strain evidence="2">G3-2149</strain>
    </source>
</reference>
<comment type="caution">
    <text evidence="2">The sequence shown here is derived from an EMBL/GenBank/DDBJ whole genome shotgun (WGS) entry which is preliminary data.</text>
</comment>
<feature type="transmembrane region" description="Helical" evidence="1">
    <location>
        <begin position="376"/>
        <end position="397"/>
    </location>
</feature>
<protein>
    <submittedName>
        <fullName evidence="2">Uncharacterized protein</fullName>
    </submittedName>
</protein>
<keyword evidence="1" id="KW-0812">Transmembrane</keyword>
<dbReference type="AlphaFoldDB" id="A0A9E2L6V4"/>
<keyword evidence="1" id="KW-1133">Transmembrane helix</keyword>
<dbReference type="InterPro" id="IPR016195">
    <property type="entry name" value="Pol/histidinol_Pase-like"/>
</dbReference>
<feature type="transmembrane region" description="Helical" evidence="1">
    <location>
        <begin position="12"/>
        <end position="36"/>
    </location>
</feature>
<evidence type="ECO:0000256" key="1">
    <source>
        <dbReference type="SAM" id="Phobius"/>
    </source>
</evidence>
<keyword evidence="1" id="KW-0472">Membrane</keyword>
<dbReference type="SUPFAM" id="SSF89550">
    <property type="entry name" value="PHP domain-like"/>
    <property type="match status" value="1"/>
</dbReference>
<name>A0A9E2L6V4_9BACT</name>
<sequence>MNVFFRKTANILLKTVIGLVLIALFAIFATSISPVYNFEEAKPFSGPDIFNPYAALKGADSVSWKRANFHTHTRVKGIFNECEYWPKETDEAYRKFGYDIVTFSNHNELTAHPYDTALQVNVYEHGINLFKYHKLVFGCREVNRFDHLLPVLASQKQFQLDLLGAESDFIQMNHPLRTIGTCRAHMIRLSGYRIMELDSGKSTENEYWDWALSAGRYSFGLANDDLHYPDRTKKIAVRCNFLYCPSAKYEDIKKTLLSGGYYSMRVPDYGHGDWQVKYAKNKNLPYIRNIGLDSATVFIALSRTADSIKFTGQDHTTLAVARHTDRAHYDMKPQDPYVRVTAWFPEGEVIYSNPFARYDASVSETPYRQPAHTVNIPLTVLFNLLVLALCGGTVVLFHKLIFKWQIF</sequence>
<accession>A0A9E2L6V4</accession>
<gene>
    <name evidence="2" type="ORF">H9789_09395</name>
</gene>
<organism evidence="2 3">
    <name type="scientific">Candidatus Paraprevotella stercoravium</name>
    <dbReference type="NCBI Taxonomy" id="2838725"/>
    <lineage>
        <taxon>Bacteria</taxon>
        <taxon>Pseudomonadati</taxon>
        <taxon>Bacteroidota</taxon>
        <taxon>Bacteroidia</taxon>
        <taxon>Bacteroidales</taxon>
        <taxon>Prevotellaceae</taxon>
        <taxon>Paraprevotella</taxon>
    </lineage>
</organism>
<evidence type="ECO:0000313" key="3">
    <source>
        <dbReference type="Proteomes" id="UP000823865"/>
    </source>
</evidence>
<dbReference type="EMBL" id="JAHLFU010000197">
    <property type="protein sequence ID" value="MBU3854005.1"/>
    <property type="molecule type" value="Genomic_DNA"/>
</dbReference>
<dbReference type="Gene3D" id="3.20.20.140">
    <property type="entry name" value="Metal-dependent hydrolases"/>
    <property type="match status" value="1"/>
</dbReference>
<dbReference type="Proteomes" id="UP000823865">
    <property type="component" value="Unassembled WGS sequence"/>
</dbReference>
<evidence type="ECO:0000313" key="2">
    <source>
        <dbReference type="EMBL" id="MBU3854005.1"/>
    </source>
</evidence>